<proteinExistence type="predicted"/>
<feature type="region of interest" description="Disordered" evidence="1">
    <location>
        <begin position="414"/>
        <end position="439"/>
    </location>
</feature>
<evidence type="ECO:0000313" key="2">
    <source>
        <dbReference type="EMBL" id="OAQ34344.1"/>
    </source>
</evidence>
<dbReference type="GO" id="GO:0031146">
    <property type="term" value="P:SCF-dependent proteasomal ubiquitin-dependent protein catabolic process"/>
    <property type="evidence" value="ECO:0007669"/>
    <property type="project" value="TreeGrafter"/>
</dbReference>
<dbReference type="Proteomes" id="UP000078512">
    <property type="component" value="Unassembled WGS sequence"/>
</dbReference>
<dbReference type="AlphaFoldDB" id="A0A197KD74"/>
<protein>
    <recommendedName>
        <fullName evidence="4">F-box domain-containing protein</fullName>
    </recommendedName>
</protein>
<evidence type="ECO:0000256" key="1">
    <source>
        <dbReference type="SAM" id="MobiDB-lite"/>
    </source>
</evidence>
<dbReference type="OrthoDB" id="2335084at2759"/>
<dbReference type="Gene3D" id="3.80.10.10">
    <property type="entry name" value="Ribonuclease Inhibitor"/>
    <property type="match status" value="1"/>
</dbReference>
<dbReference type="EMBL" id="KV442017">
    <property type="protein sequence ID" value="OAQ34344.1"/>
    <property type="molecule type" value="Genomic_DNA"/>
</dbReference>
<name>A0A197KD74_9FUNG</name>
<dbReference type="GO" id="GO:0019005">
    <property type="term" value="C:SCF ubiquitin ligase complex"/>
    <property type="evidence" value="ECO:0007669"/>
    <property type="project" value="TreeGrafter"/>
</dbReference>
<accession>A0A197KD74</accession>
<evidence type="ECO:0008006" key="4">
    <source>
        <dbReference type="Google" id="ProtNLM"/>
    </source>
</evidence>
<feature type="region of interest" description="Disordered" evidence="1">
    <location>
        <begin position="200"/>
        <end position="223"/>
    </location>
</feature>
<sequence>MSTHPLELPEILISIGYFLPLWKRTWEDSNYFTFKPKTLISCLLVCKLWHQTLLPILWHTYSRSGADNIPNRVIIQNSPFFNALYWSLSAHQGPFHCRHLSTLSIEGPYFRDNLYGESTLQRDIHRQLVRANPGLRTLMWCGPNPRTTLETDDFSRLRSLKHLRLAQWDATGGRLEKVLKAFAETLETLELDRILSDTILPGDQQDQDDNSPSEHPTDTDINQHGRDQLILPFVTRLGLFDSLKSGRDLQEAGFLCPNMEQISLHVDKATSPRLKEGLEYLRAQCPNIRSLHLKNCTPRDRLSIKIIESCSLTGLTRLELSGSKATDQIVAAIMAQARTLERLKITTESDELAVKNVLLLLTGLSRLKELRLYVRINVRSLEEVETWGSVPWVKDLEVLSFWFMTDRMEDIHFHGDDNDDSDNDRYRDNDENSNGKGGVDRVLQKGEEAVVDKVFEQVERMKCLHSLTFRVNGVRYFRRPSK</sequence>
<evidence type="ECO:0000313" key="3">
    <source>
        <dbReference type="Proteomes" id="UP000078512"/>
    </source>
</evidence>
<dbReference type="PANTHER" id="PTHR13318:SF95">
    <property type="entry name" value="F-BOX PROTEIN YLR352W"/>
    <property type="match status" value="1"/>
</dbReference>
<dbReference type="PANTHER" id="PTHR13318">
    <property type="entry name" value="PARTNER OF PAIRED, ISOFORM B-RELATED"/>
    <property type="match status" value="1"/>
</dbReference>
<gene>
    <name evidence="2" type="ORF">K457DRAFT_121535</name>
</gene>
<reference evidence="2 3" key="1">
    <citation type="submission" date="2016-05" db="EMBL/GenBank/DDBJ databases">
        <title>Genome sequencing reveals origins of a unique bacterial endosymbiosis in the earliest lineages of terrestrial Fungi.</title>
        <authorList>
            <consortium name="DOE Joint Genome Institute"/>
            <person name="Uehling J."/>
            <person name="Gryganskyi A."/>
            <person name="Hameed K."/>
            <person name="Tschaplinski T."/>
            <person name="Misztal P."/>
            <person name="Wu S."/>
            <person name="Desiro A."/>
            <person name="Vande Pol N."/>
            <person name="Du Z.-Y."/>
            <person name="Zienkiewicz A."/>
            <person name="Zienkiewicz K."/>
            <person name="Morin E."/>
            <person name="Tisserant E."/>
            <person name="Splivallo R."/>
            <person name="Hainaut M."/>
            <person name="Henrissat B."/>
            <person name="Ohm R."/>
            <person name="Kuo A."/>
            <person name="Yan J."/>
            <person name="Lipzen A."/>
            <person name="Nolan M."/>
            <person name="Labutti K."/>
            <person name="Barry K."/>
            <person name="Goldstein A."/>
            <person name="Labbe J."/>
            <person name="Schadt C."/>
            <person name="Tuskan G."/>
            <person name="Grigoriev I."/>
            <person name="Martin F."/>
            <person name="Vilgalys R."/>
            <person name="Bonito G."/>
        </authorList>
    </citation>
    <scope>NUCLEOTIDE SEQUENCE [LARGE SCALE GENOMIC DNA]</scope>
    <source>
        <strain evidence="2 3">AG-77</strain>
    </source>
</reference>
<dbReference type="SUPFAM" id="SSF52047">
    <property type="entry name" value="RNI-like"/>
    <property type="match status" value="1"/>
</dbReference>
<dbReference type="InterPro" id="IPR032675">
    <property type="entry name" value="LRR_dom_sf"/>
</dbReference>
<keyword evidence="3" id="KW-1185">Reference proteome</keyword>
<organism evidence="2 3">
    <name type="scientific">Linnemannia elongata AG-77</name>
    <dbReference type="NCBI Taxonomy" id="1314771"/>
    <lineage>
        <taxon>Eukaryota</taxon>
        <taxon>Fungi</taxon>
        <taxon>Fungi incertae sedis</taxon>
        <taxon>Mucoromycota</taxon>
        <taxon>Mortierellomycotina</taxon>
        <taxon>Mortierellomycetes</taxon>
        <taxon>Mortierellales</taxon>
        <taxon>Mortierellaceae</taxon>
        <taxon>Linnemannia</taxon>
    </lineage>
</organism>